<feature type="transmembrane region" description="Helical" evidence="1">
    <location>
        <begin position="12"/>
        <end position="37"/>
    </location>
</feature>
<protein>
    <recommendedName>
        <fullName evidence="2">Major facilitator superfamily (MFS) profile domain-containing protein</fullName>
    </recommendedName>
</protein>
<keyword evidence="1" id="KW-1133">Transmembrane helix</keyword>
<name>A0ABP9ZHT4_9LACO</name>
<dbReference type="InterPro" id="IPR020846">
    <property type="entry name" value="MFS_dom"/>
</dbReference>
<keyword evidence="1" id="KW-0472">Membrane</keyword>
<gene>
    <name evidence="3" type="ORF">AP20H10_07330</name>
</gene>
<keyword evidence="1" id="KW-0812">Transmembrane</keyword>
<evidence type="ECO:0000313" key="3">
    <source>
        <dbReference type="EMBL" id="GAA6114370.1"/>
    </source>
</evidence>
<comment type="caution">
    <text evidence="3">The sequence shown here is derived from an EMBL/GenBank/DDBJ whole genome shotgun (WGS) entry which is preliminary data.</text>
</comment>
<accession>A0ABP9ZHT4</accession>
<evidence type="ECO:0000259" key="2">
    <source>
        <dbReference type="PROSITE" id="PS50850"/>
    </source>
</evidence>
<evidence type="ECO:0000313" key="4">
    <source>
        <dbReference type="Proteomes" id="UP001438112"/>
    </source>
</evidence>
<feature type="domain" description="Major facilitator superfamily (MFS) profile" evidence="2">
    <location>
        <begin position="1"/>
        <end position="68"/>
    </location>
</feature>
<keyword evidence="4" id="KW-1185">Reference proteome</keyword>
<sequence>MVLPEDKVGGGMGAFYTIVTFGLPIGSAIAGVLAAGLSTLSGWFALMLMSAISIGYLVVLSIKYSSNV</sequence>
<organism evidence="3 4">
    <name type="scientific">Apilactobacillus apinorum</name>
    <dbReference type="NCBI Taxonomy" id="1218495"/>
    <lineage>
        <taxon>Bacteria</taxon>
        <taxon>Bacillati</taxon>
        <taxon>Bacillota</taxon>
        <taxon>Bacilli</taxon>
        <taxon>Lactobacillales</taxon>
        <taxon>Lactobacillaceae</taxon>
        <taxon>Apilactobacillus</taxon>
    </lineage>
</organism>
<dbReference type="RefSeq" id="WP_053949551.1">
    <property type="nucleotide sequence ID" value="NZ_BAABVV010000033.1"/>
</dbReference>
<dbReference type="PROSITE" id="PS50850">
    <property type="entry name" value="MFS"/>
    <property type="match status" value="1"/>
</dbReference>
<dbReference type="Proteomes" id="UP001438112">
    <property type="component" value="Unassembled WGS sequence"/>
</dbReference>
<evidence type="ECO:0000256" key="1">
    <source>
        <dbReference type="SAM" id="Phobius"/>
    </source>
</evidence>
<dbReference type="EMBL" id="BAABVV010000033">
    <property type="protein sequence ID" value="GAA6114370.1"/>
    <property type="molecule type" value="Genomic_DNA"/>
</dbReference>
<feature type="transmembrane region" description="Helical" evidence="1">
    <location>
        <begin position="43"/>
        <end position="62"/>
    </location>
</feature>
<proteinExistence type="predicted"/>
<reference evidence="3 4" key="1">
    <citation type="submission" date="2024-03" db="EMBL/GenBank/DDBJ databases">
        <title>Inconsistent identification of Apilactobacillus kunkeei-related strains obtained by well-developed overall genome related indices.</title>
        <authorList>
            <person name="Maeno S."/>
            <person name="Endo A."/>
        </authorList>
    </citation>
    <scope>NUCLEOTIDE SEQUENCE [LARGE SCALE GENOMIC DNA]</scope>
    <source>
        <strain evidence="3 4">20H-10</strain>
    </source>
</reference>